<dbReference type="EMBL" id="QJKJ01009884">
    <property type="protein sequence ID" value="RDX75274.1"/>
    <property type="molecule type" value="Genomic_DNA"/>
</dbReference>
<dbReference type="AlphaFoldDB" id="A0A371FAF3"/>
<dbReference type="Proteomes" id="UP000257109">
    <property type="component" value="Unassembled WGS sequence"/>
</dbReference>
<gene>
    <name evidence="1" type="ORF">CR513_44860</name>
</gene>
<dbReference type="PANTHER" id="PTHR48475">
    <property type="entry name" value="RIBONUCLEASE H"/>
    <property type="match status" value="1"/>
</dbReference>
<organism evidence="1 2">
    <name type="scientific">Mucuna pruriens</name>
    <name type="common">Velvet bean</name>
    <name type="synonym">Dolichos pruriens</name>
    <dbReference type="NCBI Taxonomy" id="157652"/>
    <lineage>
        <taxon>Eukaryota</taxon>
        <taxon>Viridiplantae</taxon>
        <taxon>Streptophyta</taxon>
        <taxon>Embryophyta</taxon>
        <taxon>Tracheophyta</taxon>
        <taxon>Spermatophyta</taxon>
        <taxon>Magnoliopsida</taxon>
        <taxon>eudicotyledons</taxon>
        <taxon>Gunneridae</taxon>
        <taxon>Pentapetalae</taxon>
        <taxon>rosids</taxon>
        <taxon>fabids</taxon>
        <taxon>Fabales</taxon>
        <taxon>Fabaceae</taxon>
        <taxon>Papilionoideae</taxon>
        <taxon>50 kb inversion clade</taxon>
        <taxon>NPAAA clade</taxon>
        <taxon>indigoferoid/millettioid clade</taxon>
        <taxon>Phaseoleae</taxon>
        <taxon>Mucuna</taxon>
    </lineage>
</organism>
<dbReference type="PANTHER" id="PTHR48475:SF2">
    <property type="entry name" value="RIBONUCLEASE H"/>
    <property type="match status" value="1"/>
</dbReference>
<dbReference type="OrthoDB" id="1730596at2759"/>
<dbReference type="GO" id="GO:0003676">
    <property type="term" value="F:nucleic acid binding"/>
    <property type="evidence" value="ECO:0007669"/>
    <property type="project" value="InterPro"/>
</dbReference>
<proteinExistence type="predicted"/>
<comment type="caution">
    <text evidence="1">The sequence shown here is derived from an EMBL/GenBank/DDBJ whole genome shotgun (WGS) entry which is preliminary data.</text>
</comment>
<name>A0A371FAF3_MUCPR</name>
<evidence type="ECO:0008006" key="3">
    <source>
        <dbReference type="Google" id="ProtNLM"/>
    </source>
</evidence>
<dbReference type="InterPro" id="IPR036397">
    <property type="entry name" value="RNaseH_sf"/>
</dbReference>
<sequence length="65" mass="7244">MTSPLKEDPWWVLYVDDSLNPKGGGANIILEGPKDVTLEHSLKFDFKASNNQAKYEALLARLNLA</sequence>
<protein>
    <recommendedName>
        <fullName evidence="3">Gag-pol polyprotein</fullName>
    </recommendedName>
</protein>
<feature type="non-terminal residue" evidence="1">
    <location>
        <position position="1"/>
    </location>
</feature>
<evidence type="ECO:0000313" key="2">
    <source>
        <dbReference type="Proteomes" id="UP000257109"/>
    </source>
</evidence>
<keyword evidence="2" id="KW-1185">Reference proteome</keyword>
<evidence type="ECO:0000313" key="1">
    <source>
        <dbReference type="EMBL" id="RDX75274.1"/>
    </source>
</evidence>
<reference evidence="1" key="1">
    <citation type="submission" date="2018-05" db="EMBL/GenBank/DDBJ databases">
        <title>Draft genome of Mucuna pruriens seed.</title>
        <authorList>
            <person name="Nnadi N.E."/>
            <person name="Vos R."/>
            <person name="Hasami M.H."/>
            <person name="Devisetty U.K."/>
            <person name="Aguiy J.C."/>
        </authorList>
    </citation>
    <scope>NUCLEOTIDE SEQUENCE [LARGE SCALE GENOMIC DNA]</scope>
    <source>
        <strain evidence="1">JCA_2017</strain>
    </source>
</reference>
<accession>A0A371FAF3</accession>
<dbReference type="Gene3D" id="3.30.420.10">
    <property type="entry name" value="Ribonuclease H-like superfamily/Ribonuclease H"/>
    <property type="match status" value="1"/>
</dbReference>